<dbReference type="RefSeq" id="WP_090690260.1">
    <property type="nucleotide sequence ID" value="NZ_CADERL010000018.1"/>
</dbReference>
<evidence type="ECO:0000313" key="2">
    <source>
        <dbReference type="Proteomes" id="UP000199706"/>
    </source>
</evidence>
<sequence length="104" mass="11350">MSDTSFIRLPIVLHTREPAVAASIPLDDEQFAAQQIEFIKLLFGYIAYLREHSRETPVADAFLSTFVNLLETMQANAPDEARSCALKLQQIIGVLFPGAAAAGS</sequence>
<organism evidence="1 2">
    <name type="scientific">Paraburkholderia phenazinium</name>
    <dbReference type="NCBI Taxonomy" id="60549"/>
    <lineage>
        <taxon>Bacteria</taxon>
        <taxon>Pseudomonadati</taxon>
        <taxon>Pseudomonadota</taxon>
        <taxon>Betaproteobacteria</taxon>
        <taxon>Burkholderiales</taxon>
        <taxon>Burkholderiaceae</taxon>
        <taxon>Paraburkholderia</taxon>
    </lineage>
</organism>
<protein>
    <submittedName>
        <fullName evidence="1">Uncharacterized protein</fullName>
    </submittedName>
</protein>
<reference evidence="1 2" key="1">
    <citation type="submission" date="2016-10" db="EMBL/GenBank/DDBJ databases">
        <authorList>
            <person name="de Groot N.N."/>
        </authorList>
    </citation>
    <scope>NUCLEOTIDE SEQUENCE [LARGE SCALE GENOMIC DNA]</scope>
    <source>
        <strain evidence="1 2">LMG 2247</strain>
    </source>
</reference>
<name>A0A1G8HR75_9BURK</name>
<gene>
    <name evidence="1" type="ORF">SAMN05216466_11741</name>
</gene>
<dbReference type="OrthoDB" id="9106611at2"/>
<dbReference type="Proteomes" id="UP000199706">
    <property type="component" value="Unassembled WGS sequence"/>
</dbReference>
<evidence type="ECO:0000313" key="1">
    <source>
        <dbReference type="EMBL" id="SDI09183.1"/>
    </source>
</evidence>
<dbReference type="AlphaFoldDB" id="A0A1G8HR75"/>
<proteinExistence type="predicted"/>
<accession>A0A1G8HR75</accession>
<dbReference type="EMBL" id="FNCJ01000017">
    <property type="protein sequence ID" value="SDI09183.1"/>
    <property type="molecule type" value="Genomic_DNA"/>
</dbReference>